<comment type="caution">
    <text evidence="2">The sequence shown here is derived from an EMBL/GenBank/DDBJ whole genome shotgun (WGS) entry which is preliminary data.</text>
</comment>
<dbReference type="AlphaFoldDB" id="A0A834GSQ8"/>
<protein>
    <recommendedName>
        <fullName evidence="4">Protein MIZU-KUSSEI 1</fullName>
    </recommendedName>
</protein>
<dbReference type="EMBL" id="WJXA01000006">
    <property type="protein sequence ID" value="KAF7141579.1"/>
    <property type="molecule type" value="Genomic_DNA"/>
</dbReference>
<dbReference type="InterPro" id="IPR006460">
    <property type="entry name" value="MIZ1-like_pln"/>
</dbReference>
<dbReference type="PANTHER" id="PTHR31696">
    <property type="entry name" value="PROTEIN MIZU-KUSSEI 1"/>
    <property type="match status" value="1"/>
</dbReference>
<dbReference type="PANTHER" id="PTHR31696:SF3">
    <property type="entry name" value="OS09G0463600 PROTEIN"/>
    <property type="match status" value="1"/>
</dbReference>
<proteinExistence type="predicted"/>
<evidence type="ECO:0008006" key="4">
    <source>
        <dbReference type="Google" id="ProtNLM"/>
    </source>
</evidence>
<dbReference type="GO" id="GO:0010274">
    <property type="term" value="P:hydrotropism"/>
    <property type="evidence" value="ECO:0007669"/>
    <property type="project" value="InterPro"/>
</dbReference>
<gene>
    <name evidence="2" type="ORF">RHSIM_Rhsim06G0046100</name>
</gene>
<dbReference type="Pfam" id="PF04759">
    <property type="entry name" value="DUF617"/>
    <property type="match status" value="1"/>
</dbReference>
<evidence type="ECO:0000313" key="2">
    <source>
        <dbReference type="EMBL" id="KAF7141579.1"/>
    </source>
</evidence>
<organism evidence="2 3">
    <name type="scientific">Rhododendron simsii</name>
    <name type="common">Sims's rhododendron</name>
    <dbReference type="NCBI Taxonomy" id="118357"/>
    <lineage>
        <taxon>Eukaryota</taxon>
        <taxon>Viridiplantae</taxon>
        <taxon>Streptophyta</taxon>
        <taxon>Embryophyta</taxon>
        <taxon>Tracheophyta</taxon>
        <taxon>Spermatophyta</taxon>
        <taxon>Magnoliopsida</taxon>
        <taxon>eudicotyledons</taxon>
        <taxon>Gunneridae</taxon>
        <taxon>Pentapetalae</taxon>
        <taxon>asterids</taxon>
        <taxon>Ericales</taxon>
        <taxon>Ericaceae</taxon>
        <taxon>Ericoideae</taxon>
        <taxon>Rhodoreae</taxon>
        <taxon>Rhododendron</taxon>
    </lineage>
</organism>
<dbReference type="OrthoDB" id="672310at2759"/>
<dbReference type="Proteomes" id="UP000626092">
    <property type="component" value="Unassembled WGS sequence"/>
</dbReference>
<feature type="region of interest" description="Disordered" evidence="1">
    <location>
        <begin position="29"/>
        <end position="49"/>
    </location>
</feature>
<sequence>MPTVHSTPYRHMDNPSLLSLLHHTTTTTTTTTATAATDNHHRKRLKKHSSTGGGLLRMFKLFPMLTTGCKMITLLATGHHRKPLLTDNATTGTLFGYRKGKIILTIQEDPHRLPIFVIELPLPTTVFHKEMASDVVRIALESDTKTQKKKLLEEFVWGVFCNGRKVGYSIRRMEMGEEEMHVIKLLRGVSMGAGVLPAPPSEKPAAAADGELTYIRARFERVVGSKDSESLYMINPDGGAGPELSIFFLRVH</sequence>
<dbReference type="NCBIfam" id="TIGR01570">
    <property type="entry name" value="A_thal_3588"/>
    <property type="match status" value="1"/>
</dbReference>
<evidence type="ECO:0000256" key="1">
    <source>
        <dbReference type="SAM" id="MobiDB-lite"/>
    </source>
</evidence>
<feature type="compositionally biased region" description="Basic residues" evidence="1">
    <location>
        <begin position="40"/>
        <end position="49"/>
    </location>
</feature>
<evidence type="ECO:0000313" key="3">
    <source>
        <dbReference type="Proteomes" id="UP000626092"/>
    </source>
</evidence>
<accession>A0A834GSQ8</accession>
<reference evidence="2" key="1">
    <citation type="submission" date="2019-11" db="EMBL/GenBank/DDBJ databases">
        <authorList>
            <person name="Liu Y."/>
            <person name="Hou J."/>
            <person name="Li T.-Q."/>
            <person name="Guan C.-H."/>
            <person name="Wu X."/>
            <person name="Wu H.-Z."/>
            <person name="Ling F."/>
            <person name="Zhang R."/>
            <person name="Shi X.-G."/>
            <person name="Ren J.-P."/>
            <person name="Chen E.-F."/>
            <person name="Sun J.-M."/>
        </authorList>
    </citation>
    <scope>NUCLEOTIDE SEQUENCE</scope>
    <source>
        <strain evidence="2">Adult_tree_wgs_1</strain>
        <tissue evidence="2">Leaves</tissue>
    </source>
</reference>
<name>A0A834GSQ8_RHOSS</name>
<keyword evidence="3" id="KW-1185">Reference proteome</keyword>